<dbReference type="InterPro" id="IPR016897">
    <property type="entry name" value="SKP1"/>
</dbReference>
<proteinExistence type="inferred from homology"/>
<evidence type="ECO:0000259" key="4">
    <source>
        <dbReference type="Pfam" id="PF03931"/>
    </source>
</evidence>
<gene>
    <name evidence="5" type="ORF">CAEBREN_20927</name>
</gene>
<dbReference type="STRING" id="135651.G0MQF9"/>
<dbReference type="InParanoid" id="G0MQF9"/>
<dbReference type="GO" id="GO:0006511">
    <property type="term" value="P:ubiquitin-dependent protein catabolic process"/>
    <property type="evidence" value="ECO:0007669"/>
    <property type="project" value="InterPro"/>
</dbReference>
<feature type="compositionally biased region" description="Acidic residues" evidence="3">
    <location>
        <begin position="148"/>
        <end position="162"/>
    </location>
</feature>
<dbReference type="OrthoDB" id="5867496at2759"/>
<keyword evidence="6" id="KW-1185">Reference proteome</keyword>
<dbReference type="EMBL" id="GL379806">
    <property type="protein sequence ID" value="EGT41019.1"/>
    <property type="molecule type" value="Genomic_DNA"/>
</dbReference>
<dbReference type="PANTHER" id="PTHR11165">
    <property type="entry name" value="SKP1"/>
    <property type="match status" value="1"/>
</dbReference>
<evidence type="ECO:0000313" key="6">
    <source>
        <dbReference type="Proteomes" id="UP000008068"/>
    </source>
</evidence>
<evidence type="ECO:0000256" key="3">
    <source>
        <dbReference type="SAM" id="MobiDB-lite"/>
    </source>
</evidence>
<dbReference type="eggNOG" id="KOG1724">
    <property type="taxonomic scope" value="Eukaryota"/>
</dbReference>
<dbReference type="Proteomes" id="UP000008068">
    <property type="component" value="Unassembled WGS sequence"/>
</dbReference>
<name>G0MQF9_CAEBE</name>
<reference evidence="6" key="1">
    <citation type="submission" date="2011-07" db="EMBL/GenBank/DDBJ databases">
        <authorList>
            <consortium name="Caenorhabditis brenneri Sequencing and Analysis Consortium"/>
            <person name="Wilson R.K."/>
        </authorList>
    </citation>
    <scope>NUCLEOTIDE SEQUENCE [LARGE SCALE GENOMIC DNA]</scope>
    <source>
        <strain evidence="6">PB2801</strain>
    </source>
</reference>
<dbReference type="InterPro" id="IPR011333">
    <property type="entry name" value="SKP1/BTB/POZ_sf"/>
</dbReference>
<dbReference type="SUPFAM" id="SSF54695">
    <property type="entry name" value="POZ domain"/>
    <property type="match status" value="1"/>
</dbReference>
<comment type="similarity">
    <text evidence="1">Belongs to the SKP1 family.</text>
</comment>
<dbReference type="Gene3D" id="3.30.710.10">
    <property type="entry name" value="Potassium Channel Kv1.1, Chain A"/>
    <property type="match status" value="1"/>
</dbReference>
<dbReference type="InterPro" id="IPR016073">
    <property type="entry name" value="Skp1_comp_POZ"/>
</dbReference>
<dbReference type="InterPro" id="IPR001232">
    <property type="entry name" value="SKP1-like"/>
</dbReference>
<dbReference type="SMART" id="SM00512">
    <property type="entry name" value="Skp1"/>
    <property type="match status" value="1"/>
</dbReference>
<feature type="region of interest" description="Disordered" evidence="3">
    <location>
        <begin position="140"/>
        <end position="163"/>
    </location>
</feature>
<dbReference type="SUPFAM" id="SSF81382">
    <property type="entry name" value="Skp1 dimerisation domain-like"/>
    <property type="match status" value="1"/>
</dbReference>
<dbReference type="AlphaFoldDB" id="G0MQF9"/>
<sequence>MSFRAAAPDAIYYRVEARNGEEFKVSRLAIQQSEVLHRLVEAMGYTLDDVEMKEAIPIENIDAETLKLIFQWCEHHKGEPIPEYDLGFVPENVVIPGFDAKLMDIDLEKVFNLMDAANYLGIKQLFAVSSTKANIMLQEEERAPQEDAAQEEAAQEDADAENGEQRISVSAYLVDKFHRFLSFFQ</sequence>
<evidence type="ECO:0000256" key="2">
    <source>
        <dbReference type="ARBA" id="ARBA00022786"/>
    </source>
</evidence>
<dbReference type="InterPro" id="IPR036296">
    <property type="entry name" value="SKP1-like_dim_sf"/>
</dbReference>
<evidence type="ECO:0000256" key="1">
    <source>
        <dbReference type="ARBA" id="ARBA00009993"/>
    </source>
</evidence>
<protein>
    <recommendedName>
        <fullName evidence="4">SKP1 component POZ domain-containing protein</fullName>
    </recommendedName>
</protein>
<dbReference type="Pfam" id="PF03931">
    <property type="entry name" value="Skp1_POZ"/>
    <property type="match status" value="1"/>
</dbReference>
<keyword evidence="2" id="KW-0833">Ubl conjugation pathway</keyword>
<accession>G0MQF9</accession>
<dbReference type="HOGENOM" id="CLU_059252_1_0_1"/>
<feature type="domain" description="SKP1 component POZ" evidence="4">
    <location>
        <begin position="19"/>
        <end position="77"/>
    </location>
</feature>
<evidence type="ECO:0000313" key="5">
    <source>
        <dbReference type="EMBL" id="EGT41019.1"/>
    </source>
</evidence>
<organism evidence="6">
    <name type="scientific">Caenorhabditis brenneri</name>
    <name type="common">Nematode worm</name>
    <dbReference type="NCBI Taxonomy" id="135651"/>
    <lineage>
        <taxon>Eukaryota</taxon>
        <taxon>Metazoa</taxon>
        <taxon>Ecdysozoa</taxon>
        <taxon>Nematoda</taxon>
        <taxon>Chromadorea</taxon>
        <taxon>Rhabditida</taxon>
        <taxon>Rhabditina</taxon>
        <taxon>Rhabditomorpha</taxon>
        <taxon>Rhabditoidea</taxon>
        <taxon>Rhabditidae</taxon>
        <taxon>Peloderinae</taxon>
        <taxon>Caenorhabditis</taxon>
    </lineage>
</organism>